<feature type="domain" description="FtsK" evidence="7">
    <location>
        <begin position="678"/>
        <end position="873"/>
    </location>
</feature>
<dbReference type="NCBIfam" id="TIGR03928">
    <property type="entry name" value="T7_EssCb_Firm"/>
    <property type="match status" value="1"/>
</dbReference>
<feature type="transmembrane region" description="Helical" evidence="6">
    <location>
        <begin position="290"/>
        <end position="311"/>
    </location>
</feature>
<dbReference type="RefSeq" id="WP_156625316.1">
    <property type="nucleotide sequence ID" value="NZ_CACRTO010000008.1"/>
</dbReference>
<dbReference type="Pfam" id="PF01580">
    <property type="entry name" value="FtsK_SpoIIIE"/>
    <property type="match status" value="2"/>
</dbReference>
<organism evidence="8">
    <name type="scientific">Clostridium tertium</name>
    <dbReference type="NCBI Taxonomy" id="1559"/>
    <lineage>
        <taxon>Bacteria</taxon>
        <taxon>Bacillati</taxon>
        <taxon>Bacillota</taxon>
        <taxon>Clostridia</taxon>
        <taxon>Eubacteriales</taxon>
        <taxon>Clostridiaceae</taxon>
        <taxon>Clostridium</taxon>
    </lineage>
</organism>
<feature type="binding site" evidence="4">
    <location>
        <begin position="1030"/>
        <end position="1037"/>
    </location>
    <ligand>
        <name>ATP</name>
        <dbReference type="ChEBI" id="CHEBI:30616"/>
    </ligand>
</feature>
<proteinExistence type="predicted"/>
<feature type="binding site" evidence="4">
    <location>
        <begin position="699"/>
        <end position="706"/>
    </location>
    <ligand>
        <name>ATP</name>
        <dbReference type="ChEBI" id="CHEBI:30616"/>
    </ligand>
</feature>
<dbReference type="InterPro" id="IPR002543">
    <property type="entry name" value="FtsK_dom"/>
</dbReference>
<dbReference type="InterPro" id="IPR027417">
    <property type="entry name" value="P-loop_NTPase"/>
</dbReference>
<reference evidence="8" key="1">
    <citation type="submission" date="2019-11" db="EMBL/GenBank/DDBJ databases">
        <authorList>
            <person name="Feng L."/>
        </authorList>
    </citation>
    <scope>NUCLEOTIDE SEQUENCE</scope>
    <source>
        <strain evidence="8">CTertiumLFYP3</strain>
    </source>
</reference>
<evidence type="ECO:0000256" key="6">
    <source>
        <dbReference type="SAM" id="Phobius"/>
    </source>
</evidence>
<dbReference type="PROSITE" id="PS50901">
    <property type="entry name" value="FTSK"/>
    <property type="match status" value="2"/>
</dbReference>
<feature type="domain" description="FtsK" evidence="7">
    <location>
        <begin position="1014"/>
        <end position="1197"/>
    </location>
</feature>
<evidence type="ECO:0000256" key="2">
    <source>
        <dbReference type="ARBA" id="ARBA00022741"/>
    </source>
</evidence>
<dbReference type="InterPro" id="IPR008984">
    <property type="entry name" value="SMAD_FHA_dom_sf"/>
</dbReference>
<evidence type="ECO:0000256" key="4">
    <source>
        <dbReference type="PROSITE-ProRule" id="PRU00289"/>
    </source>
</evidence>
<dbReference type="CDD" id="cd01127">
    <property type="entry name" value="TrwB_TraG_TraD_VirD4"/>
    <property type="match status" value="1"/>
</dbReference>
<dbReference type="Gene3D" id="3.40.50.300">
    <property type="entry name" value="P-loop containing nucleotide triphosphate hydrolases"/>
    <property type="match status" value="2"/>
</dbReference>
<dbReference type="EMBL" id="CACRTO010000008">
    <property type="protein sequence ID" value="VYT85915.1"/>
    <property type="molecule type" value="Genomic_DNA"/>
</dbReference>
<keyword evidence="2 4" id="KW-0547">Nucleotide-binding</keyword>
<keyword evidence="6" id="KW-0472">Membrane</keyword>
<dbReference type="InterPro" id="IPR023839">
    <property type="entry name" value="Firmicutes_EssC_C"/>
</dbReference>
<dbReference type="InterPro" id="IPR000253">
    <property type="entry name" value="FHA_dom"/>
</dbReference>
<accession>A0A6N3A1H6</accession>
<dbReference type="PANTHER" id="PTHR22683:SF1">
    <property type="entry name" value="TYPE VII SECRETION SYSTEM PROTEIN ESSC"/>
    <property type="match status" value="1"/>
</dbReference>
<keyword evidence="3 4" id="KW-0067">ATP-binding</keyword>
<evidence type="ECO:0000256" key="5">
    <source>
        <dbReference type="SAM" id="Coils"/>
    </source>
</evidence>
<dbReference type="GO" id="GO:0005524">
    <property type="term" value="F:ATP binding"/>
    <property type="evidence" value="ECO:0007669"/>
    <property type="project" value="UniProtKB-UniRule"/>
</dbReference>
<sequence>MNNRYKIVIWSKDIYREYILSDSETTIVKIGTTKGCQVRFSRERFFEDFEFKILMTEGSWKLIDGENVYFTTDGIMKLHTKELQYGDEILVKYENFNGELFKLNFFIDFDTVERKYNRIINLDNINKLTIGSNEIDNIYISDPLFNIGNVELTLKDGKFYIQDNNTKYGLYVNTEKIDEVKELKEYDFFTIVGYYFYFKENKLYTDIYENVRINGLIYEDLYSSNKMNYPKFNRKSRVKYIIPNSEIEVLMPDQEPQKPKENLVMTLIPALAMLGVTVVLRGVMGGGSSFVLYSVATMSIGILMSIMTAIVSKKEYKKEVKERKKVYLEYIEEKERQIQESRKKEEDILNKLYKPIDENIYNLESFNQELFDRDIGDEDFLDIRLGEGKILAPCKIKYKADEFKNTKDKLRELPAGIEEKYRYISNGPIISKLKKANSIGVVGEHEELCDFINTLTIDIISRQFYKDVKLFYIFDEEDIKSFSWLRWIKHVQNDNLGIRNLIYDEESKNILFEYIFIELGRRKDNSEKKKSTNEHFIIFIIDYKGIANHPISKYIKNASDYGVTFIFLNKYEELLPKGCTEIIKFNEDNSISKIQCNNGEESEDFTCKSLSNLDFNEIALRLAAVYIDDVSLESQLTKTISLFELLNIVNVDEIDLEKRWTESMIYKSMAAPLGVKTKNKVIYLDLNEKNHGPHGLVAGTTGSGKSEIIQTYILSMATIFHPYDVGFVIIDFKGGGMVNQFKDLPHLMGAITNIDGREITRSLLSIKAELRKRQELFSLAGVNHIDAYIKKFKNAEVETPMPHLILIVDEFAELKSDQPEFMKELISAARIGRSLGVHLILATQKPSGVIDEQIWSNSKFKLCLKVQNQQDSKEVIKTPLAAEIKEPGRAYLQVGNNEIFELFQSAYSGAPAINDYIGNTKEFEISEVSPWGKRKLAFKQEKKKNRESDETQLEAIVDYVSSYCIEKNIERLNGICLPPLPENILLEDIEKIEKSDLEIKIPIGIYDDPTHQLQDKVILNISENNLFIVGSSQFGKTSLLQTIIRTTTEIYTPNEVNIYILDFASMILRNFDELNHVGGVITSSEDEKLKTFMKMMKSEINKRREVLSDLGISSFISYKEAGYRELPQIIILIDNFTALKELYPEYEEILLNVCRDGVAVGIVMIIANSQTNGVGFKYMSNFGRRVALYCNDTGEYGSMFDRCRMQPKNVPGRALISIDKVVYEYQNYLAFSGDKEIDRVQNMRKFINEINEINRYERARRIPEIPKVLTREYLNNNYNTKVLSKNNIILGLNYESIDLEILDMEKIGSLSLIGKIGKAQNKVIENLINGVRASIMTYPTIVYAVDNIEKDYRFLDDFGFVEKYSILYSEFTSIIEEVYEELIVRQRKVLEYGIESLEREPLIIIICNNMDAVNDASSNKSVMDMYKKIMKQYRNYKVSFIFSNIENETIGFNAPELLKLIKEDKNAILFDDLNQNKVFDIPLNVVRNFKKELGDDDVYKIEGSEIKKVKILV</sequence>
<evidence type="ECO:0000259" key="7">
    <source>
        <dbReference type="PROSITE" id="PS50901"/>
    </source>
</evidence>
<protein>
    <submittedName>
        <fullName evidence="8">ESX-1 secretion system protein EccCa1</fullName>
    </submittedName>
</protein>
<dbReference type="PANTHER" id="PTHR22683">
    <property type="entry name" value="SPORULATION PROTEIN RELATED"/>
    <property type="match status" value="1"/>
</dbReference>
<dbReference type="GO" id="GO:0003677">
    <property type="term" value="F:DNA binding"/>
    <property type="evidence" value="ECO:0007669"/>
    <property type="project" value="InterPro"/>
</dbReference>
<feature type="transmembrane region" description="Helical" evidence="6">
    <location>
        <begin position="263"/>
        <end position="284"/>
    </location>
</feature>
<keyword evidence="6" id="KW-1133">Transmembrane helix</keyword>
<keyword evidence="6" id="KW-0812">Transmembrane</keyword>
<dbReference type="InterPro" id="IPR050206">
    <property type="entry name" value="FtsK/SpoIIIE/SftA"/>
</dbReference>
<evidence type="ECO:0000313" key="8">
    <source>
        <dbReference type="EMBL" id="VYT85915.1"/>
    </source>
</evidence>
<evidence type="ECO:0000256" key="3">
    <source>
        <dbReference type="ARBA" id="ARBA00022840"/>
    </source>
</evidence>
<dbReference type="Gene3D" id="2.60.200.20">
    <property type="match status" value="1"/>
</dbReference>
<feature type="coiled-coil region" evidence="5">
    <location>
        <begin position="317"/>
        <end position="351"/>
    </location>
</feature>
<dbReference type="SUPFAM" id="SSF52540">
    <property type="entry name" value="P-loop containing nucleoside triphosphate hydrolases"/>
    <property type="match status" value="2"/>
</dbReference>
<name>A0A6N3A1H6_9CLOT</name>
<evidence type="ECO:0000256" key="1">
    <source>
        <dbReference type="ARBA" id="ARBA00022737"/>
    </source>
</evidence>
<keyword evidence="1" id="KW-0677">Repeat</keyword>
<dbReference type="SUPFAM" id="SSF49879">
    <property type="entry name" value="SMAD/FHA domain"/>
    <property type="match status" value="1"/>
</dbReference>
<keyword evidence="5" id="KW-0175">Coiled coil</keyword>
<gene>
    <name evidence="8" type="primary">eccCa1</name>
    <name evidence="8" type="ORF">CTLFYP3_00852</name>
</gene>
<dbReference type="CDD" id="cd00060">
    <property type="entry name" value="FHA"/>
    <property type="match status" value="1"/>
</dbReference>
<dbReference type="Pfam" id="PF00498">
    <property type="entry name" value="FHA"/>
    <property type="match status" value="1"/>
</dbReference>